<dbReference type="EMBL" id="SIHI01000001">
    <property type="protein sequence ID" value="TWT58419.1"/>
    <property type="molecule type" value="Genomic_DNA"/>
</dbReference>
<evidence type="ECO:0000256" key="10">
    <source>
        <dbReference type="ARBA" id="ARBA00030468"/>
    </source>
</evidence>
<evidence type="ECO:0000256" key="8">
    <source>
        <dbReference type="ARBA" id="ARBA00022563"/>
    </source>
</evidence>
<protein>
    <recommendedName>
        <fullName evidence="6 12">Methenyltetrahydromethanopterin cyclohydrolase</fullName>
        <ecNumber evidence="5 12">3.5.4.27</ecNumber>
    </recommendedName>
    <alternativeName>
        <fullName evidence="10 12">Methenyl-H4MPT cyclohydrolase</fullName>
    </alternativeName>
</protein>
<evidence type="ECO:0000256" key="6">
    <source>
        <dbReference type="ARBA" id="ARBA00020597"/>
    </source>
</evidence>
<dbReference type="HAMAP" id="MF_00486">
    <property type="entry name" value="McH"/>
    <property type="match status" value="1"/>
</dbReference>
<comment type="pathway">
    <text evidence="3 12">One-carbon metabolism; formaldehyde degradation; formate from formaldehyde (H(4)MPT route): step 3/5.</text>
</comment>
<name>A0A5C5X6Z4_9PLAN</name>
<evidence type="ECO:0000256" key="3">
    <source>
        <dbReference type="ARBA" id="ARBA00005087"/>
    </source>
</evidence>
<evidence type="ECO:0000256" key="12">
    <source>
        <dbReference type="HAMAP-Rule" id="MF_00486"/>
    </source>
</evidence>
<evidence type="ECO:0000313" key="14">
    <source>
        <dbReference type="Proteomes" id="UP000317243"/>
    </source>
</evidence>
<dbReference type="EC" id="3.5.4.27" evidence="5 12"/>
<organism evidence="13 14">
    <name type="scientific">Thalassoglobus neptunius</name>
    <dbReference type="NCBI Taxonomy" id="1938619"/>
    <lineage>
        <taxon>Bacteria</taxon>
        <taxon>Pseudomonadati</taxon>
        <taxon>Planctomycetota</taxon>
        <taxon>Planctomycetia</taxon>
        <taxon>Planctomycetales</taxon>
        <taxon>Planctomycetaceae</taxon>
        <taxon>Thalassoglobus</taxon>
    </lineage>
</organism>
<keyword evidence="14" id="KW-1185">Reference proteome</keyword>
<dbReference type="NCBIfam" id="TIGR03120">
    <property type="entry name" value="one_C_mch"/>
    <property type="match status" value="1"/>
</dbReference>
<evidence type="ECO:0000256" key="9">
    <source>
        <dbReference type="ARBA" id="ARBA00022801"/>
    </source>
</evidence>
<evidence type="ECO:0000256" key="1">
    <source>
        <dbReference type="ARBA" id="ARBA00004058"/>
    </source>
</evidence>
<evidence type="ECO:0000256" key="4">
    <source>
        <dbReference type="ARBA" id="ARBA00006902"/>
    </source>
</evidence>
<accession>A0A5C5X6Z4</accession>
<dbReference type="GO" id="GO:0018759">
    <property type="term" value="F:methenyltetrahydromethanopterin cyclohydrolase activity"/>
    <property type="evidence" value="ECO:0007669"/>
    <property type="project" value="UniProtKB-UniRule"/>
</dbReference>
<dbReference type="InterPro" id="IPR003209">
    <property type="entry name" value="METHMP_CycHdrlase"/>
</dbReference>
<gene>
    <name evidence="12 13" type="primary">mch</name>
    <name evidence="13" type="ORF">KOR42_17930</name>
</gene>
<dbReference type="AlphaFoldDB" id="A0A5C5X6Z4"/>
<dbReference type="Gene3D" id="3.30.1030.10">
    <property type="entry name" value="Methenyltetrahydromethanopterin Cyclohydrolase, Chain A, domain 2"/>
    <property type="match status" value="1"/>
</dbReference>
<evidence type="ECO:0000256" key="11">
    <source>
        <dbReference type="ARBA" id="ARBA00048684"/>
    </source>
</evidence>
<dbReference type="Proteomes" id="UP000317243">
    <property type="component" value="Unassembled WGS sequence"/>
</dbReference>
<comment type="catalytic activity">
    <reaction evidence="11 12">
        <text>5,10-methenyl-5,6,7,8-tetrahydromethanopterin + H2O = N(5)-formyl-5,6,7,8-tetrahydromethanopterin + H(+)</text>
        <dbReference type="Rhea" id="RHEA:19053"/>
        <dbReference type="ChEBI" id="CHEBI:15377"/>
        <dbReference type="ChEBI" id="CHEBI:15378"/>
        <dbReference type="ChEBI" id="CHEBI:58018"/>
        <dbReference type="ChEBI" id="CHEBI:58337"/>
        <dbReference type="EC" id="3.5.4.27"/>
    </reaction>
</comment>
<evidence type="ECO:0000256" key="7">
    <source>
        <dbReference type="ARBA" id="ARBA00022490"/>
    </source>
</evidence>
<dbReference type="SUPFAM" id="SSF56199">
    <property type="entry name" value="Methenyltetrahydromethanopterin cyclohydrolase"/>
    <property type="match status" value="1"/>
</dbReference>
<comment type="function">
    <text evidence="1 12">Catalyzes the hydrolysis of methenyl-H(4)MPT(+) to 5-formyl-H(4)MPT.</text>
</comment>
<dbReference type="RefSeq" id="WP_146508797.1">
    <property type="nucleotide sequence ID" value="NZ_SIHI01000001.1"/>
</dbReference>
<evidence type="ECO:0000256" key="5">
    <source>
        <dbReference type="ARBA" id="ARBA00012765"/>
    </source>
</evidence>
<keyword evidence="7 12" id="KW-0963">Cytoplasm</keyword>
<dbReference type="Pfam" id="PF02289">
    <property type="entry name" value="MCH"/>
    <property type="match status" value="1"/>
</dbReference>
<comment type="caution">
    <text evidence="13">The sequence shown here is derived from an EMBL/GenBank/DDBJ whole genome shotgun (WGS) entry which is preliminary data.</text>
</comment>
<dbReference type="OrthoDB" id="241529at2"/>
<dbReference type="GO" id="GO:0006730">
    <property type="term" value="P:one-carbon metabolic process"/>
    <property type="evidence" value="ECO:0007669"/>
    <property type="project" value="UniProtKB-UniRule"/>
</dbReference>
<proteinExistence type="inferred from homology"/>
<comment type="subcellular location">
    <subcellularLocation>
        <location evidence="2 12">Cytoplasm</location>
    </subcellularLocation>
</comment>
<dbReference type="Gene3D" id="3.10.340.11">
    <property type="entry name" value="Methenyltetrahydromethanopterin Cyclohydrolase, Chain A, domain 1"/>
    <property type="match status" value="1"/>
</dbReference>
<sequence>MNHDEDDWDGDLFEDEPSLNHQAWDLIQQVLYNLDELRVEPALSSESGIVLDFGVNVPGSLSAGLTLAEISCSGLSDFSMISGELAGIRWPHIFVQTDDPVESCLLSQYAGWQLQADDYFAMASGPMRTARGSEPLFETLRYQEVSDCVVGVLEAAELPTDEVIQKIAEECNVPVDGVAVLVAPTSSIAGNFQVVGRSVETAMHKLFELGFDVSRVESACGSAPISPVAADDLTGIGRTNDAILYGGSVTLWVHGDDEMICELGPKVPASASEMYGRPFVEIFEAAGRDFYQIDPHLFSPGEVVFHNVETGSVFQFGHLNSDVLIQSFHLNIG</sequence>
<reference evidence="13 14" key="1">
    <citation type="submission" date="2019-02" db="EMBL/GenBank/DDBJ databases">
        <title>Deep-cultivation of Planctomycetes and their phenomic and genomic characterization uncovers novel biology.</title>
        <authorList>
            <person name="Wiegand S."/>
            <person name="Jogler M."/>
            <person name="Boedeker C."/>
            <person name="Pinto D."/>
            <person name="Vollmers J."/>
            <person name="Rivas-Marin E."/>
            <person name="Kohn T."/>
            <person name="Peeters S.H."/>
            <person name="Heuer A."/>
            <person name="Rast P."/>
            <person name="Oberbeckmann S."/>
            <person name="Bunk B."/>
            <person name="Jeske O."/>
            <person name="Meyerdierks A."/>
            <person name="Storesund J.E."/>
            <person name="Kallscheuer N."/>
            <person name="Luecker S."/>
            <person name="Lage O.M."/>
            <person name="Pohl T."/>
            <person name="Merkel B.J."/>
            <person name="Hornburger P."/>
            <person name="Mueller R.-W."/>
            <person name="Bruemmer F."/>
            <person name="Labrenz M."/>
            <person name="Spormann A.M."/>
            <person name="Op Den Camp H."/>
            <person name="Overmann J."/>
            <person name="Amann R."/>
            <person name="Jetten M.S.M."/>
            <person name="Mascher T."/>
            <person name="Medema M.H."/>
            <person name="Devos D.P."/>
            <person name="Kaster A.-K."/>
            <person name="Ovreas L."/>
            <person name="Rohde M."/>
            <person name="Galperin M.Y."/>
            <person name="Jogler C."/>
        </authorList>
    </citation>
    <scope>NUCLEOTIDE SEQUENCE [LARGE SCALE GENOMIC DNA]</scope>
    <source>
        <strain evidence="13 14">KOR42</strain>
    </source>
</reference>
<dbReference type="UniPathway" id="UPA00562">
    <property type="reaction ID" value="UER00703"/>
</dbReference>
<keyword evidence="9 12" id="KW-0378">Hydrolase</keyword>
<comment type="similarity">
    <text evidence="4 12">Belongs to the MCH family.</text>
</comment>
<dbReference type="GO" id="GO:0005737">
    <property type="term" value="C:cytoplasm"/>
    <property type="evidence" value="ECO:0007669"/>
    <property type="project" value="UniProtKB-SubCell"/>
</dbReference>
<evidence type="ECO:0000313" key="13">
    <source>
        <dbReference type="EMBL" id="TWT58419.1"/>
    </source>
</evidence>
<dbReference type="GO" id="GO:0046294">
    <property type="term" value="P:formaldehyde catabolic process"/>
    <property type="evidence" value="ECO:0007669"/>
    <property type="project" value="UniProtKB-UniRule"/>
</dbReference>
<keyword evidence="8 12" id="KW-0554">One-carbon metabolism</keyword>
<evidence type="ECO:0000256" key="2">
    <source>
        <dbReference type="ARBA" id="ARBA00004496"/>
    </source>
</evidence>